<sequence length="340" mass="38911">MPLVALSDEANGSCKYTVSVNGARMMLQPLLGSSTSTTTKPFPFMRLPTELREVIYDMVMTFPKSGISLPPHRGGRPLEVFSRDHKTETCIQQPTRMYLMLEANPMEYYLDILLVNRQIHQEALPIFYKRNKFLFSDQAIMESRLQVLAVERRNHIEHISFAWNRTSKTQAERCFKRLRAMPYLRHLDIHINEKQWLEAVQGSKPFDNSKIHGFNALKAIRGLETVNFYGDCDNVERALANVLTQAKSEKQKQKIGKKRKAPKEVEDHKELEKQQEGSRKTRSTTRASIKKASKSDQELRSTVEDHMVRFANANICIEGEMHILAGRSRGTTAGSVSDLS</sequence>
<reference evidence="3" key="1">
    <citation type="submission" date="2021-12" db="EMBL/GenBank/DDBJ databases">
        <authorList>
            <person name="Zaccaron A."/>
            <person name="Stergiopoulos I."/>
        </authorList>
    </citation>
    <scope>NUCLEOTIDE SEQUENCE</scope>
    <source>
        <strain evidence="3">Race5_Kim</strain>
    </source>
</reference>
<dbReference type="AlphaFoldDB" id="A0A9Q8PL85"/>
<proteinExistence type="predicted"/>
<feature type="domain" description="DUF7730" evidence="2">
    <location>
        <begin position="44"/>
        <end position="174"/>
    </location>
</feature>
<dbReference type="GeneID" id="71993432"/>
<dbReference type="KEGG" id="ffu:CLAFUR5_13554"/>
<dbReference type="Pfam" id="PF24864">
    <property type="entry name" value="DUF7730"/>
    <property type="match status" value="1"/>
</dbReference>
<evidence type="ECO:0000313" key="3">
    <source>
        <dbReference type="EMBL" id="UJO24457.1"/>
    </source>
</evidence>
<dbReference type="OMA" id="AVERRNH"/>
<reference evidence="3" key="2">
    <citation type="journal article" date="2022" name="Microb. Genom.">
        <title>A chromosome-scale genome assembly of the tomato pathogen Cladosporium fulvum reveals a compartmentalized genome architecture and the presence of a dispensable chromosome.</title>
        <authorList>
            <person name="Zaccaron A.Z."/>
            <person name="Chen L.H."/>
            <person name="Samaras A."/>
            <person name="Stergiopoulos I."/>
        </authorList>
    </citation>
    <scope>NUCLEOTIDE SEQUENCE</scope>
    <source>
        <strain evidence="3">Race5_Kim</strain>
    </source>
</reference>
<name>A0A9Q8PL85_PASFU</name>
<evidence type="ECO:0000259" key="2">
    <source>
        <dbReference type="Pfam" id="PF24864"/>
    </source>
</evidence>
<organism evidence="3 4">
    <name type="scientific">Passalora fulva</name>
    <name type="common">Tomato leaf mold</name>
    <name type="synonym">Cladosporium fulvum</name>
    <dbReference type="NCBI Taxonomy" id="5499"/>
    <lineage>
        <taxon>Eukaryota</taxon>
        <taxon>Fungi</taxon>
        <taxon>Dikarya</taxon>
        <taxon>Ascomycota</taxon>
        <taxon>Pezizomycotina</taxon>
        <taxon>Dothideomycetes</taxon>
        <taxon>Dothideomycetidae</taxon>
        <taxon>Mycosphaerellales</taxon>
        <taxon>Mycosphaerellaceae</taxon>
        <taxon>Fulvia</taxon>
    </lineage>
</organism>
<feature type="region of interest" description="Disordered" evidence="1">
    <location>
        <begin position="246"/>
        <end position="300"/>
    </location>
</feature>
<evidence type="ECO:0000313" key="4">
    <source>
        <dbReference type="Proteomes" id="UP000756132"/>
    </source>
</evidence>
<dbReference type="Proteomes" id="UP000756132">
    <property type="component" value="Chromosome 12"/>
</dbReference>
<accession>A0A9Q8PL85</accession>
<dbReference type="InterPro" id="IPR056632">
    <property type="entry name" value="DUF7730"/>
</dbReference>
<gene>
    <name evidence="3" type="ORF">CLAFUR5_13554</name>
</gene>
<dbReference type="OrthoDB" id="3650836at2759"/>
<dbReference type="EMBL" id="CP090174">
    <property type="protein sequence ID" value="UJO24457.1"/>
    <property type="molecule type" value="Genomic_DNA"/>
</dbReference>
<feature type="compositionally biased region" description="Basic residues" evidence="1">
    <location>
        <begin position="280"/>
        <end position="292"/>
    </location>
</feature>
<feature type="compositionally biased region" description="Basic and acidic residues" evidence="1">
    <location>
        <begin position="262"/>
        <end position="279"/>
    </location>
</feature>
<keyword evidence="4" id="KW-1185">Reference proteome</keyword>
<dbReference type="RefSeq" id="XP_047768823.1">
    <property type="nucleotide sequence ID" value="XM_047912702.1"/>
</dbReference>
<evidence type="ECO:0000256" key="1">
    <source>
        <dbReference type="SAM" id="MobiDB-lite"/>
    </source>
</evidence>
<dbReference type="PANTHER" id="PTHR38790">
    <property type="entry name" value="2EXR DOMAIN-CONTAINING PROTEIN-RELATED"/>
    <property type="match status" value="1"/>
</dbReference>
<protein>
    <recommendedName>
        <fullName evidence="2">DUF7730 domain-containing protein</fullName>
    </recommendedName>
</protein>